<evidence type="ECO:0000313" key="2">
    <source>
        <dbReference type="Proteomes" id="UP000580250"/>
    </source>
</evidence>
<gene>
    <name evidence="1" type="ORF">MENT_LOCUS23150</name>
</gene>
<proteinExistence type="predicted"/>
<evidence type="ECO:0000313" key="1">
    <source>
        <dbReference type="EMBL" id="CAD2171647.1"/>
    </source>
</evidence>
<organism evidence="1 2">
    <name type="scientific">Meloidogyne enterolobii</name>
    <name type="common">Root-knot nematode worm</name>
    <name type="synonym">Meloidogyne mayaguensis</name>
    <dbReference type="NCBI Taxonomy" id="390850"/>
    <lineage>
        <taxon>Eukaryota</taxon>
        <taxon>Metazoa</taxon>
        <taxon>Ecdysozoa</taxon>
        <taxon>Nematoda</taxon>
        <taxon>Chromadorea</taxon>
        <taxon>Rhabditida</taxon>
        <taxon>Tylenchina</taxon>
        <taxon>Tylenchomorpha</taxon>
        <taxon>Tylenchoidea</taxon>
        <taxon>Meloidogynidae</taxon>
        <taxon>Meloidogyninae</taxon>
        <taxon>Meloidogyne</taxon>
    </lineage>
</organism>
<dbReference type="EMBL" id="CAJEWN010000188">
    <property type="protein sequence ID" value="CAD2171647.1"/>
    <property type="molecule type" value="Genomic_DNA"/>
</dbReference>
<dbReference type="OrthoDB" id="25503at2759"/>
<reference evidence="1 2" key="1">
    <citation type="submission" date="2020-08" db="EMBL/GenBank/DDBJ databases">
        <authorList>
            <person name="Koutsovoulos G."/>
            <person name="Danchin GJ E."/>
        </authorList>
    </citation>
    <scope>NUCLEOTIDE SEQUENCE [LARGE SCALE GENOMIC DNA]</scope>
</reference>
<sequence>MNIGLQNLNTNKFIEYSSSRAVIINEGSESKLSTNFNNNIFGCGLIYPPTNKRNKFPYIFFTQNGKQIGKATLLKNNFDTYETFVWLQCCSVEANFGSDLETKPFKYDILKHLVIEGFY</sequence>
<dbReference type="AlphaFoldDB" id="A0A6V7V9R3"/>
<dbReference type="Proteomes" id="UP000580250">
    <property type="component" value="Unassembled WGS sequence"/>
</dbReference>
<comment type="caution">
    <text evidence="1">The sequence shown here is derived from an EMBL/GenBank/DDBJ whole genome shotgun (WGS) entry which is preliminary data.</text>
</comment>
<accession>A0A6V7V9R3</accession>
<name>A0A6V7V9R3_MELEN</name>
<dbReference type="Gene3D" id="2.60.120.920">
    <property type="match status" value="1"/>
</dbReference>
<protein>
    <submittedName>
        <fullName evidence="1">Uncharacterized protein</fullName>
    </submittedName>
</protein>
<dbReference type="InterPro" id="IPR043136">
    <property type="entry name" value="B30.2/SPRY_sf"/>
</dbReference>